<name>A0A1I2KTK9_9BACT</name>
<reference evidence="3 4" key="1">
    <citation type="submission" date="2016-10" db="EMBL/GenBank/DDBJ databases">
        <authorList>
            <person name="de Groot N.N."/>
        </authorList>
    </citation>
    <scope>NUCLEOTIDE SEQUENCE [LARGE SCALE GENOMIC DNA]</scope>
    <source>
        <strain evidence="3 4">CGMCC 1.9156</strain>
    </source>
</reference>
<dbReference type="Proteomes" id="UP000198964">
    <property type="component" value="Unassembled WGS sequence"/>
</dbReference>
<dbReference type="InterPro" id="IPR036291">
    <property type="entry name" value="NAD(P)-bd_dom_sf"/>
</dbReference>
<dbReference type="RefSeq" id="WP_093921305.1">
    <property type="nucleotide sequence ID" value="NZ_FONW01000013.1"/>
</dbReference>
<dbReference type="EMBL" id="FONW01000013">
    <property type="protein sequence ID" value="SFF69659.1"/>
    <property type="molecule type" value="Genomic_DNA"/>
</dbReference>
<dbReference type="PANTHER" id="PTHR10366">
    <property type="entry name" value="NAD DEPENDENT EPIMERASE/DEHYDRATASE"/>
    <property type="match status" value="1"/>
</dbReference>
<dbReference type="GO" id="GO:0016616">
    <property type="term" value="F:oxidoreductase activity, acting on the CH-OH group of donors, NAD or NADP as acceptor"/>
    <property type="evidence" value="ECO:0007669"/>
    <property type="project" value="TreeGrafter"/>
</dbReference>
<dbReference type="InterPro" id="IPR050425">
    <property type="entry name" value="NAD(P)_dehydrat-like"/>
</dbReference>
<dbReference type="STRING" id="655355.SAMN05216283_11349"/>
<sequence>MKETVLITGVNGHLGNNLLRNLLKKGANVKGTVRNTKDKEPFNDLDFQPTYADLLDKNSLLSALDGVDILFQVAAVFKLWTPNSQKDIYEANMTATRNIMEAAAEKGIKKIVYVSSIAAIARKKLPMNPDIFNDEKENIYYRSKIDSEKLAWEIAKKNKLNMVSVCPSAMIGSHAVRLTPSHKMLRMALNKELFADSQFYINWVDVKDVAEGCYLAAIHGKKGERYGLGTSKAVGLTEVIHIAQELFPELQLKTPFKMSKRMLHLSASVFELMSKFNKKEPMMLKSQVRMYYKLKQDMDIRKSERELGYNPKKGPEAIREALIYLNENKNII</sequence>
<organism evidence="3 4">
    <name type="scientific">Sunxiuqinia elliptica</name>
    <dbReference type="NCBI Taxonomy" id="655355"/>
    <lineage>
        <taxon>Bacteria</taxon>
        <taxon>Pseudomonadati</taxon>
        <taxon>Bacteroidota</taxon>
        <taxon>Bacteroidia</taxon>
        <taxon>Marinilabiliales</taxon>
        <taxon>Prolixibacteraceae</taxon>
        <taxon>Sunxiuqinia</taxon>
    </lineage>
</organism>
<feature type="domain" description="NAD-dependent epimerase/dehydratase" evidence="2">
    <location>
        <begin position="5"/>
        <end position="229"/>
    </location>
</feature>
<dbReference type="InterPro" id="IPR001509">
    <property type="entry name" value="Epimerase_deHydtase"/>
</dbReference>
<accession>A0A1I2KTK9</accession>
<evidence type="ECO:0000256" key="1">
    <source>
        <dbReference type="ARBA" id="ARBA00023002"/>
    </source>
</evidence>
<dbReference type="Gene3D" id="3.40.50.720">
    <property type="entry name" value="NAD(P)-binding Rossmann-like Domain"/>
    <property type="match status" value="1"/>
</dbReference>
<evidence type="ECO:0000313" key="4">
    <source>
        <dbReference type="Proteomes" id="UP000198964"/>
    </source>
</evidence>
<keyword evidence="1" id="KW-0560">Oxidoreductase</keyword>
<dbReference type="Pfam" id="PF01370">
    <property type="entry name" value="Epimerase"/>
    <property type="match status" value="1"/>
</dbReference>
<dbReference type="SUPFAM" id="SSF51735">
    <property type="entry name" value="NAD(P)-binding Rossmann-fold domains"/>
    <property type="match status" value="1"/>
</dbReference>
<dbReference type="PANTHER" id="PTHR10366:SF831">
    <property type="entry name" value="NAD-DEPENDENT EPIMERASE_DEHYDRATASE DOMAIN-CONTAINING PROTEIN"/>
    <property type="match status" value="1"/>
</dbReference>
<evidence type="ECO:0000259" key="2">
    <source>
        <dbReference type="Pfam" id="PF01370"/>
    </source>
</evidence>
<evidence type="ECO:0000313" key="3">
    <source>
        <dbReference type="EMBL" id="SFF69659.1"/>
    </source>
</evidence>
<dbReference type="AlphaFoldDB" id="A0A1I2KTK9"/>
<gene>
    <name evidence="3" type="ORF">SAMN05216283_11349</name>
</gene>
<proteinExistence type="predicted"/>
<protein>
    <submittedName>
        <fullName evidence="3">Dihydroflavonol-4-reductase</fullName>
    </submittedName>
</protein>
<keyword evidence="4" id="KW-1185">Reference proteome</keyword>